<feature type="signal peptide" evidence="1">
    <location>
        <begin position="1"/>
        <end position="20"/>
    </location>
</feature>
<evidence type="ECO:0000313" key="2">
    <source>
        <dbReference type="EMBL" id="OYQ51647.1"/>
    </source>
</evidence>
<protein>
    <submittedName>
        <fullName evidence="2">Uncharacterized protein</fullName>
    </submittedName>
</protein>
<dbReference type="AlphaFoldDB" id="A0A256AD70"/>
<name>A0A256AD70_9FLAO</name>
<comment type="caution">
    <text evidence="2">The sequence shown here is derived from an EMBL/GenBank/DDBJ whole genome shotgun (WGS) entry which is preliminary data.</text>
</comment>
<accession>A0A256AD70</accession>
<dbReference type="RefSeq" id="WP_094484789.1">
    <property type="nucleotide sequence ID" value="NZ_NOXX01000025.1"/>
</dbReference>
<evidence type="ECO:0000313" key="3">
    <source>
        <dbReference type="Proteomes" id="UP000216035"/>
    </source>
</evidence>
<evidence type="ECO:0000256" key="1">
    <source>
        <dbReference type="SAM" id="SignalP"/>
    </source>
</evidence>
<feature type="chain" id="PRO_5011993524" evidence="1">
    <location>
        <begin position="21"/>
        <end position="92"/>
    </location>
</feature>
<keyword evidence="3" id="KW-1185">Reference proteome</keyword>
<keyword evidence="1" id="KW-0732">Signal</keyword>
<sequence length="92" mass="9996">MKKMIFSLICLTLASSAAVASNQLPIPIIRSAAEVSKEALPPTTAQDCLNQRAITYSYLRAQGFNDDQASATAYQTYFNCMGSITFGVIKRP</sequence>
<organism evidence="2 3">
    <name type="scientific">Flavobacterium aurantiibacter</name>
    <dbReference type="NCBI Taxonomy" id="2023067"/>
    <lineage>
        <taxon>Bacteria</taxon>
        <taxon>Pseudomonadati</taxon>
        <taxon>Bacteroidota</taxon>
        <taxon>Flavobacteriia</taxon>
        <taxon>Flavobacteriales</taxon>
        <taxon>Flavobacteriaceae</taxon>
        <taxon>Flavobacterium</taxon>
    </lineage>
</organism>
<proteinExistence type="predicted"/>
<dbReference type="Proteomes" id="UP000216035">
    <property type="component" value="Unassembled WGS sequence"/>
</dbReference>
<gene>
    <name evidence="2" type="ORF">CHX27_00240</name>
</gene>
<dbReference type="EMBL" id="NOXX01000025">
    <property type="protein sequence ID" value="OYQ51647.1"/>
    <property type="molecule type" value="Genomic_DNA"/>
</dbReference>
<reference evidence="2 3" key="1">
    <citation type="submission" date="2017-07" db="EMBL/GenBank/DDBJ databases">
        <title>Flavobacterium cyanobacteriorum sp. nov., isolated from cyanobacterial aggregates in a eutrophic lake.</title>
        <authorList>
            <person name="Cai H."/>
        </authorList>
    </citation>
    <scope>NUCLEOTIDE SEQUENCE [LARGE SCALE GENOMIC DNA]</scope>
    <source>
        <strain evidence="2 3">TH167</strain>
    </source>
</reference>